<name>X6MAY5_RETFI</name>
<dbReference type="AlphaFoldDB" id="X6MAY5"/>
<dbReference type="EMBL" id="ASPP01023596">
    <property type="protein sequence ID" value="ETO10200.1"/>
    <property type="molecule type" value="Genomic_DNA"/>
</dbReference>
<feature type="transmembrane region" description="Helical" evidence="1">
    <location>
        <begin position="93"/>
        <end position="112"/>
    </location>
</feature>
<keyword evidence="3" id="KW-1185">Reference proteome</keyword>
<proteinExistence type="predicted"/>
<evidence type="ECO:0000313" key="2">
    <source>
        <dbReference type="EMBL" id="ETO10200.1"/>
    </source>
</evidence>
<evidence type="ECO:0000256" key="1">
    <source>
        <dbReference type="SAM" id="Phobius"/>
    </source>
</evidence>
<feature type="transmembrane region" description="Helical" evidence="1">
    <location>
        <begin position="132"/>
        <end position="150"/>
    </location>
</feature>
<evidence type="ECO:0000313" key="3">
    <source>
        <dbReference type="Proteomes" id="UP000023152"/>
    </source>
</evidence>
<comment type="caution">
    <text evidence="2">The sequence shown here is derived from an EMBL/GenBank/DDBJ whole genome shotgun (WGS) entry which is preliminary data.</text>
</comment>
<keyword evidence="1" id="KW-0812">Transmembrane</keyword>
<keyword evidence="1" id="KW-1133">Transmembrane helix</keyword>
<feature type="transmembrane region" description="Helical" evidence="1">
    <location>
        <begin position="16"/>
        <end position="38"/>
    </location>
</feature>
<gene>
    <name evidence="2" type="ORF">RFI_27176</name>
</gene>
<keyword evidence="1" id="KW-0472">Membrane</keyword>
<feature type="transmembrane region" description="Helical" evidence="1">
    <location>
        <begin position="170"/>
        <end position="189"/>
    </location>
</feature>
<sequence length="238" mass="27287">MFSTVQKAGFTSESNFLAVVITSFVCSVYCLFLLFVTWRNLWTEPRQKVESQSIIKRELRLATAVEIEEANRSASMSAIRKEKSEASTIDRRIKWIVTLCVLSNYLICIGGTCERLLYLIAPFSGKGCLGTLYVSYLRVFADGFFFNFYLIRATILLEKSVYQIPKIQQYFLGIAPMLTYGGLFVAFNLRLQVYKCAFADLVSIILIALFSICHLFWNITLLCFLVYHIQQVLFTNNN</sequence>
<accession>X6MAY5</accession>
<dbReference type="Proteomes" id="UP000023152">
    <property type="component" value="Unassembled WGS sequence"/>
</dbReference>
<organism evidence="2 3">
    <name type="scientific">Reticulomyxa filosa</name>
    <dbReference type="NCBI Taxonomy" id="46433"/>
    <lineage>
        <taxon>Eukaryota</taxon>
        <taxon>Sar</taxon>
        <taxon>Rhizaria</taxon>
        <taxon>Retaria</taxon>
        <taxon>Foraminifera</taxon>
        <taxon>Monothalamids</taxon>
        <taxon>Reticulomyxidae</taxon>
        <taxon>Reticulomyxa</taxon>
    </lineage>
</organism>
<protein>
    <submittedName>
        <fullName evidence="2">Uncharacterized protein</fullName>
    </submittedName>
</protein>
<reference evidence="2 3" key="1">
    <citation type="journal article" date="2013" name="Curr. Biol.">
        <title>The Genome of the Foraminiferan Reticulomyxa filosa.</title>
        <authorList>
            <person name="Glockner G."/>
            <person name="Hulsmann N."/>
            <person name="Schleicher M."/>
            <person name="Noegel A.A."/>
            <person name="Eichinger L."/>
            <person name="Gallinger C."/>
            <person name="Pawlowski J."/>
            <person name="Sierra R."/>
            <person name="Euteneuer U."/>
            <person name="Pillet L."/>
            <person name="Moustafa A."/>
            <person name="Platzer M."/>
            <person name="Groth M."/>
            <person name="Szafranski K."/>
            <person name="Schliwa M."/>
        </authorList>
    </citation>
    <scope>NUCLEOTIDE SEQUENCE [LARGE SCALE GENOMIC DNA]</scope>
</reference>
<feature type="transmembrane region" description="Helical" evidence="1">
    <location>
        <begin position="201"/>
        <end position="227"/>
    </location>
</feature>